<evidence type="ECO:0000313" key="1">
    <source>
        <dbReference type="EMBL" id="CAG7831308.1"/>
    </source>
</evidence>
<comment type="caution">
    <text evidence="1">The sequence shown here is derived from an EMBL/GenBank/DDBJ whole genome shotgun (WGS) entry which is preliminary data.</text>
</comment>
<dbReference type="EMBL" id="CAJVCH010559938">
    <property type="protein sequence ID" value="CAG7831308.1"/>
    <property type="molecule type" value="Genomic_DNA"/>
</dbReference>
<sequence length="64" mass="7663">VMLDMSFKGLRRAEDELKNSHKKQLKYEKLLTTKKRPLTKNNWLGDNMAPLLHHNNEHRNIYGF</sequence>
<accession>A0A8J2LGI5</accession>
<proteinExistence type="predicted"/>
<dbReference type="AlphaFoldDB" id="A0A8J2LGI5"/>
<keyword evidence="2" id="KW-1185">Reference proteome</keyword>
<feature type="non-terminal residue" evidence="1">
    <location>
        <position position="1"/>
    </location>
</feature>
<gene>
    <name evidence="1" type="ORF">AFUS01_LOCUS41057</name>
</gene>
<protein>
    <submittedName>
        <fullName evidence="1">Uncharacterized protein</fullName>
    </submittedName>
</protein>
<evidence type="ECO:0000313" key="2">
    <source>
        <dbReference type="Proteomes" id="UP000708208"/>
    </source>
</evidence>
<reference evidence="1" key="1">
    <citation type="submission" date="2021-06" db="EMBL/GenBank/DDBJ databases">
        <authorList>
            <person name="Hodson N. C."/>
            <person name="Mongue J. A."/>
            <person name="Jaron S. K."/>
        </authorList>
    </citation>
    <scope>NUCLEOTIDE SEQUENCE</scope>
</reference>
<dbReference type="Proteomes" id="UP000708208">
    <property type="component" value="Unassembled WGS sequence"/>
</dbReference>
<organism evidence="1 2">
    <name type="scientific">Allacma fusca</name>
    <dbReference type="NCBI Taxonomy" id="39272"/>
    <lineage>
        <taxon>Eukaryota</taxon>
        <taxon>Metazoa</taxon>
        <taxon>Ecdysozoa</taxon>
        <taxon>Arthropoda</taxon>
        <taxon>Hexapoda</taxon>
        <taxon>Collembola</taxon>
        <taxon>Symphypleona</taxon>
        <taxon>Sminthuridae</taxon>
        <taxon>Allacma</taxon>
    </lineage>
</organism>
<name>A0A8J2LGI5_9HEXA</name>